<keyword evidence="4 7" id="KW-0812">Transmembrane</keyword>
<feature type="transmembrane region" description="Helical" evidence="7">
    <location>
        <begin position="6"/>
        <end position="26"/>
    </location>
</feature>
<feature type="transmembrane region" description="Helical" evidence="7">
    <location>
        <begin position="33"/>
        <end position="50"/>
    </location>
</feature>
<dbReference type="PANTHER" id="PTHR30506">
    <property type="entry name" value="INNER MEMBRANE PROTEIN"/>
    <property type="match status" value="1"/>
</dbReference>
<feature type="transmembrane region" description="Helical" evidence="7">
    <location>
        <begin position="152"/>
        <end position="170"/>
    </location>
</feature>
<comment type="similarity">
    <text evidence="2">Belongs to the UPF0126 family.</text>
</comment>
<dbReference type="KEGG" id="fbl:Fbal_3498"/>
<organism evidence="9 10">
    <name type="scientific">Ferrimonas balearica (strain DSM 9799 / CCM 4581 / KCTC 23876 / PAT)</name>
    <dbReference type="NCBI Taxonomy" id="550540"/>
    <lineage>
        <taxon>Bacteria</taxon>
        <taxon>Pseudomonadati</taxon>
        <taxon>Pseudomonadota</taxon>
        <taxon>Gammaproteobacteria</taxon>
        <taxon>Alteromonadales</taxon>
        <taxon>Ferrimonadaceae</taxon>
        <taxon>Ferrimonas</taxon>
    </lineage>
</organism>
<feature type="transmembrane region" description="Helical" evidence="7">
    <location>
        <begin position="92"/>
        <end position="109"/>
    </location>
</feature>
<dbReference type="EMBL" id="CP002209">
    <property type="protein sequence ID" value="ADN77695.1"/>
    <property type="molecule type" value="Genomic_DNA"/>
</dbReference>
<feature type="transmembrane region" description="Helical" evidence="7">
    <location>
        <begin position="121"/>
        <end position="140"/>
    </location>
</feature>
<dbReference type="Proteomes" id="UP000006683">
    <property type="component" value="Chromosome"/>
</dbReference>
<evidence type="ECO:0000256" key="6">
    <source>
        <dbReference type="ARBA" id="ARBA00023136"/>
    </source>
</evidence>
<dbReference type="AlphaFoldDB" id="E1SN37"/>
<evidence type="ECO:0000256" key="2">
    <source>
        <dbReference type="ARBA" id="ARBA00008193"/>
    </source>
</evidence>
<feature type="domain" description="Glycine transporter" evidence="8">
    <location>
        <begin position="95"/>
        <end position="168"/>
    </location>
</feature>
<feature type="domain" description="Glycine transporter" evidence="8">
    <location>
        <begin position="9"/>
        <end position="82"/>
    </location>
</feature>
<dbReference type="GO" id="GO:0005886">
    <property type="term" value="C:plasma membrane"/>
    <property type="evidence" value="ECO:0007669"/>
    <property type="project" value="UniProtKB-SubCell"/>
</dbReference>
<feature type="transmembrane region" description="Helical" evidence="7">
    <location>
        <begin position="176"/>
        <end position="193"/>
    </location>
</feature>
<keyword evidence="5 7" id="KW-1133">Transmembrane helix</keyword>
<keyword evidence="6 7" id="KW-0472">Membrane</keyword>
<evidence type="ECO:0000256" key="3">
    <source>
        <dbReference type="ARBA" id="ARBA00022475"/>
    </source>
</evidence>
<evidence type="ECO:0000313" key="10">
    <source>
        <dbReference type="Proteomes" id="UP000006683"/>
    </source>
</evidence>
<dbReference type="GeneID" id="67183706"/>
<evidence type="ECO:0000256" key="7">
    <source>
        <dbReference type="SAM" id="Phobius"/>
    </source>
</evidence>
<name>E1SN37_FERBD</name>
<comment type="subcellular location">
    <subcellularLocation>
        <location evidence="1">Cell membrane</location>
        <topology evidence="1">Multi-pass membrane protein</topology>
    </subcellularLocation>
</comment>
<evidence type="ECO:0000313" key="9">
    <source>
        <dbReference type="EMBL" id="ADN77695.1"/>
    </source>
</evidence>
<dbReference type="OrthoDB" id="9791874at2"/>
<evidence type="ECO:0000259" key="8">
    <source>
        <dbReference type="Pfam" id="PF03458"/>
    </source>
</evidence>
<dbReference type="HOGENOM" id="CLU_064906_2_0_6"/>
<reference evidence="9 10" key="1">
    <citation type="journal article" date="2010" name="Stand. Genomic Sci.">
        <title>Complete genome sequence of Ferrimonas balearica type strain (PAT).</title>
        <authorList>
            <person name="Nolan M."/>
            <person name="Sikorski J."/>
            <person name="Davenport K."/>
            <person name="Lucas S."/>
            <person name="Glavina Del Rio T."/>
            <person name="Tice H."/>
            <person name="Cheng J."/>
            <person name="Goodwin L."/>
            <person name="Pitluck S."/>
            <person name="Liolios K."/>
            <person name="Ivanova N."/>
            <person name="Mavromatis K."/>
            <person name="Ovchinnikova G."/>
            <person name="Pati A."/>
            <person name="Chen A."/>
            <person name="Palaniappan K."/>
            <person name="Land M."/>
            <person name="Hauser L."/>
            <person name="Chang Y."/>
            <person name="Jeffries C."/>
            <person name="Tapia R."/>
            <person name="Brettin T."/>
            <person name="Detter J."/>
            <person name="Han C."/>
            <person name="Yasawong M."/>
            <person name="Rohde M."/>
            <person name="Tindall B."/>
            <person name="Goker M."/>
            <person name="Woyke T."/>
            <person name="Bristow J."/>
            <person name="Eisen J."/>
            <person name="Markowitz V."/>
            <person name="Hugenholtz P."/>
            <person name="Kyrpides N."/>
            <person name="Klenk H."/>
            <person name="Lapidus A."/>
        </authorList>
    </citation>
    <scope>NUCLEOTIDE SEQUENCE [LARGE SCALE GENOMIC DNA]</scope>
    <source>
        <strain evidence="10">DSM 9799 / CCM 4581 / KCTC 23876 / PAT</strain>
    </source>
</reference>
<dbReference type="RefSeq" id="WP_013347001.1">
    <property type="nucleotide sequence ID" value="NC_014541.1"/>
</dbReference>
<gene>
    <name evidence="9" type="ordered locus">Fbal_3498</name>
</gene>
<sequence length="209" mass="22510">MNEAQIITMLWAVGIVAEAMTGALAAGRRQMDLFGVVMVGCATAIGGGTVRDMLIGNYPLVWVANVEYLVAIAAAALLTVAIAPVMRYLSRLFLAIDALGLAVFSVIGAQKTLALGLDPLVAIVMGVVTGVFGGIIRDIFCQEIPLVFRKELYAIISLLTAGLYVVLDHFHVDTGLSLVVCLSLGFLFRMLAIRRHWTMPTFNYQEPAH</sequence>
<keyword evidence="10" id="KW-1185">Reference proteome</keyword>
<proteinExistence type="inferred from homology"/>
<evidence type="ECO:0000256" key="5">
    <source>
        <dbReference type="ARBA" id="ARBA00022989"/>
    </source>
</evidence>
<protein>
    <recommendedName>
        <fullName evidence="8">Glycine transporter domain-containing protein</fullName>
    </recommendedName>
</protein>
<dbReference type="PANTHER" id="PTHR30506:SF3">
    <property type="entry name" value="UPF0126 INNER MEMBRANE PROTEIN YADS-RELATED"/>
    <property type="match status" value="1"/>
</dbReference>
<dbReference type="InterPro" id="IPR005115">
    <property type="entry name" value="Gly_transporter"/>
</dbReference>
<dbReference type="eggNOG" id="COG2860">
    <property type="taxonomic scope" value="Bacteria"/>
</dbReference>
<keyword evidence="3" id="KW-1003">Cell membrane</keyword>
<dbReference type="STRING" id="550540.Fbal_3498"/>
<feature type="transmembrane region" description="Helical" evidence="7">
    <location>
        <begin position="62"/>
        <end position="85"/>
    </location>
</feature>
<dbReference type="Pfam" id="PF03458">
    <property type="entry name" value="Gly_transporter"/>
    <property type="match status" value="2"/>
</dbReference>
<evidence type="ECO:0000256" key="4">
    <source>
        <dbReference type="ARBA" id="ARBA00022692"/>
    </source>
</evidence>
<accession>E1SN37</accession>
<evidence type="ECO:0000256" key="1">
    <source>
        <dbReference type="ARBA" id="ARBA00004651"/>
    </source>
</evidence>